<evidence type="ECO:0000256" key="1">
    <source>
        <dbReference type="SAM" id="Phobius"/>
    </source>
</evidence>
<dbReference type="AlphaFoldDB" id="Q83FW2"/>
<accession>Q83FW2</accession>
<dbReference type="Proteomes" id="UP000002200">
    <property type="component" value="Chromosome"/>
</dbReference>
<organism evidence="2 3">
    <name type="scientific">Tropheryma whipplei (strain Twist)</name>
    <name type="common">Whipple's bacillus</name>
    <dbReference type="NCBI Taxonomy" id="203267"/>
    <lineage>
        <taxon>Bacteria</taxon>
        <taxon>Bacillati</taxon>
        <taxon>Actinomycetota</taxon>
        <taxon>Actinomycetes</taxon>
        <taxon>Micrococcales</taxon>
        <taxon>Tropherymataceae</taxon>
        <taxon>Tropheryma</taxon>
    </lineage>
</organism>
<proteinExistence type="predicted"/>
<gene>
    <name evidence="2" type="ordered locus">TWT_583</name>
</gene>
<evidence type="ECO:0000313" key="3">
    <source>
        <dbReference type="Proteomes" id="UP000002200"/>
    </source>
</evidence>
<keyword evidence="3" id="KW-1185">Reference proteome</keyword>
<feature type="transmembrane region" description="Helical" evidence="1">
    <location>
        <begin position="89"/>
        <end position="114"/>
    </location>
</feature>
<protein>
    <recommendedName>
        <fullName evidence="4">ABC transporter permease protein</fullName>
    </recommendedName>
</protein>
<dbReference type="STRING" id="203267.TWT_583"/>
<feature type="transmembrane region" description="Helical" evidence="1">
    <location>
        <begin position="200"/>
        <end position="222"/>
    </location>
</feature>
<feature type="transmembrane region" description="Helical" evidence="1">
    <location>
        <begin position="135"/>
        <end position="160"/>
    </location>
</feature>
<dbReference type="EMBL" id="AE014184">
    <property type="protein sequence ID" value="AAO44680.1"/>
    <property type="molecule type" value="Genomic_DNA"/>
</dbReference>
<dbReference type="HOGENOM" id="CLU_085090_0_0_11"/>
<sequence>MVILQTWPRMVGILRRLISVLQMIVRFSMDNFRFLYIDFLRSLRSAYLWVFFSINIALVILTALSNWLLVSQGGVSHESVSKAIVSMPVSTITIFIPAVGIMFISRDFVSGYILRATLLLGDWRRFFFLRAIEAVVLSALFVLAICVLSVLFSSVFLAFAGYPVAKAFSSDLFLSLLSCIPVSSVVGLMAYFLGWALRGAVVFMSVYFPYVFVADPVLSLLIPNFVWFSYPGAVTRATNFFPTTPGEHALSGYTSPYIGFSVVLAYCAVAFLLAYFRNTRRGGIL</sequence>
<feature type="transmembrane region" description="Helical" evidence="1">
    <location>
        <begin position="257"/>
        <end position="276"/>
    </location>
</feature>
<keyword evidence="1" id="KW-1133">Transmembrane helix</keyword>
<keyword evidence="1" id="KW-0812">Transmembrane</keyword>
<dbReference type="KEGG" id="twh:TWT_583"/>
<reference evidence="2 3" key="1">
    <citation type="journal article" date="2003" name="Genome Res.">
        <title>Tropheryma whipplei twist: a human pathogenic Actinobacteria with a reduced genome.</title>
        <authorList>
            <person name="Raoult D."/>
            <person name="Ogata H."/>
            <person name="Audic S."/>
            <person name="Robert C."/>
            <person name="Suhre K."/>
            <person name="Drancourt M."/>
            <person name="Claverie J.-M."/>
        </authorList>
    </citation>
    <scope>NUCLEOTIDE SEQUENCE [LARGE SCALE GENOMIC DNA]</scope>
    <source>
        <strain evidence="2 3">Twist</strain>
    </source>
</reference>
<evidence type="ECO:0008006" key="4">
    <source>
        <dbReference type="Google" id="ProtNLM"/>
    </source>
</evidence>
<evidence type="ECO:0000313" key="2">
    <source>
        <dbReference type="EMBL" id="AAO44680.1"/>
    </source>
</evidence>
<name>Q83FW2_TROWT</name>
<keyword evidence="1" id="KW-0472">Membrane</keyword>
<feature type="transmembrane region" description="Helical" evidence="1">
    <location>
        <begin position="172"/>
        <end position="193"/>
    </location>
</feature>
<feature type="transmembrane region" description="Helical" evidence="1">
    <location>
        <begin position="46"/>
        <end position="69"/>
    </location>
</feature>